<name>A0A8H9LJV8_KITAU</name>
<evidence type="ECO:0000313" key="2">
    <source>
        <dbReference type="EMBL" id="GGU64509.1"/>
    </source>
</evidence>
<reference evidence="2 3" key="1">
    <citation type="journal article" date="2014" name="Int. J. Syst. Evol. Microbiol.">
        <title>Complete genome sequence of Corynebacterium casei LMG S-19264T (=DSM 44701T), isolated from a smear-ripened cheese.</title>
        <authorList>
            <consortium name="US DOE Joint Genome Institute (JGI-PGF)"/>
            <person name="Walter F."/>
            <person name="Albersmeier A."/>
            <person name="Kalinowski J."/>
            <person name="Ruckert C."/>
        </authorList>
    </citation>
    <scope>NUCLEOTIDE SEQUENCE [LARGE SCALE GENOMIC DNA]</scope>
    <source>
        <strain evidence="2 3">JCM 4434</strain>
    </source>
</reference>
<dbReference type="Proteomes" id="UP000610124">
    <property type="component" value="Unassembled WGS sequence"/>
</dbReference>
<dbReference type="AlphaFoldDB" id="A0A8H9LJV8"/>
<keyword evidence="1" id="KW-1133">Transmembrane helix</keyword>
<dbReference type="EMBL" id="BMUB01000003">
    <property type="protein sequence ID" value="GGU64509.1"/>
    <property type="molecule type" value="Genomic_DNA"/>
</dbReference>
<keyword evidence="1" id="KW-0812">Transmembrane</keyword>
<gene>
    <name evidence="2" type="ORF">GCM10010502_13950</name>
</gene>
<feature type="transmembrane region" description="Helical" evidence="1">
    <location>
        <begin position="50"/>
        <end position="71"/>
    </location>
</feature>
<evidence type="ECO:0000256" key="1">
    <source>
        <dbReference type="SAM" id="Phobius"/>
    </source>
</evidence>
<protein>
    <submittedName>
        <fullName evidence="2">Uncharacterized protein</fullName>
    </submittedName>
</protein>
<accession>A0A8H9LJV8</accession>
<keyword evidence="1" id="KW-0472">Membrane</keyword>
<comment type="caution">
    <text evidence="2">The sequence shown here is derived from an EMBL/GenBank/DDBJ whole genome shotgun (WGS) entry which is preliminary data.</text>
</comment>
<evidence type="ECO:0000313" key="3">
    <source>
        <dbReference type="Proteomes" id="UP000610124"/>
    </source>
</evidence>
<sequence>MIRRARRTIARCDSGFLGFTGGFAAAFAVGFAVAFTSGFAACFTSGFTSGFAADVTACFAAGSVAVFRALLSAMHEGYAERRTARDRSRT</sequence>
<proteinExistence type="predicted"/>
<organism evidence="2 3">
    <name type="scientific">Kitasatospora aureofaciens</name>
    <name type="common">Streptomyces aureofaciens</name>
    <dbReference type="NCBI Taxonomy" id="1894"/>
    <lineage>
        <taxon>Bacteria</taxon>
        <taxon>Bacillati</taxon>
        <taxon>Actinomycetota</taxon>
        <taxon>Actinomycetes</taxon>
        <taxon>Kitasatosporales</taxon>
        <taxon>Streptomycetaceae</taxon>
        <taxon>Kitasatospora</taxon>
    </lineage>
</organism>